<feature type="active site" description="Proton acceptor" evidence="1">
    <location>
        <position position="145"/>
    </location>
</feature>
<gene>
    <name evidence="5" type="ORF">APT59_16000</name>
</gene>
<keyword evidence="5" id="KW-0378">Hydrolase</keyword>
<dbReference type="PANTHER" id="PTHR13966:SF5">
    <property type="entry name" value="ENDONUCLEASE G, MITOCHONDRIAL"/>
    <property type="match status" value="1"/>
</dbReference>
<name>A0A0U4HIJ8_9PSED</name>
<dbReference type="InterPro" id="IPR020821">
    <property type="entry name" value="ENPP1-3/EXOG-like_nuc-like"/>
</dbReference>
<evidence type="ECO:0000256" key="1">
    <source>
        <dbReference type="PIRSR" id="PIRSR640255-1"/>
    </source>
</evidence>
<dbReference type="CDD" id="cd00091">
    <property type="entry name" value="NUC"/>
    <property type="match status" value="1"/>
</dbReference>
<dbReference type="PANTHER" id="PTHR13966">
    <property type="entry name" value="ENDONUCLEASE RELATED"/>
    <property type="match status" value="1"/>
</dbReference>
<accession>A0A0U4HIJ8</accession>
<dbReference type="GO" id="GO:0046872">
    <property type="term" value="F:metal ion binding"/>
    <property type="evidence" value="ECO:0007669"/>
    <property type="project" value="UniProtKB-KW"/>
</dbReference>
<dbReference type="GO" id="GO:0004519">
    <property type="term" value="F:endonuclease activity"/>
    <property type="evidence" value="ECO:0007669"/>
    <property type="project" value="UniProtKB-KW"/>
</dbReference>
<feature type="binding site" evidence="2">
    <location>
        <position position="179"/>
    </location>
    <ligand>
        <name>Mg(2+)</name>
        <dbReference type="ChEBI" id="CHEBI:18420"/>
        <note>catalytic</note>
    </ligand>
</feature>
<dbReference type="InterPro" id="IPR044929">
    <property type="entry name" value="DNA/RNA_non-sp_Endonuclease_sf"/>
</dbReference>
<keyword evidence="5" id="KW-0540">Nuclease</keyword>
<dbReference type="InterPro" id="IPR001604">
    <property type="entry name" value="Endo_G_ENPP1-like_dom"/>
</dbReference>
<evidence type="ECO:0000259" key="4">
    <source>
        <dbReference type="SMART" id="SM00892"/>
    </source>
</evidence>
<dbReference type="GO" id="GO:0003676">
    <property type="term" value="F:nucleic acid binding"/>
    <property type="evidence" value="ECO:0007669"/>
    <property type="project" value="InterPro"/>
</dbReference>
<reference evidence="5 6" key="1">
    <citation type="submission" date="2016-01" db="EMBL/GenBank/DDBJ databases">
        <title>Annotation of Pseudomonas oryzihabitans USDA-ARS-USMARC-56511.</title>
        <authorList>
            <person name="Harhay G.P."/>
            <person name="Harhay D.M."/>
            <person name="Smith T.P.L."/>
            <person name="Bono J.L."/>
            <person name="Heaton M.P."/>
            <person name="Clawson M.L."/>
            <person name="Chitko-Mckown C.G."/>
            <person name="Capik S.F."/>
            <person name="DeDonder K.D."/>
            <person name="Apley M.D."/>
            <person name="Lubbers B.V."/>
            <person name="White B.J."/>
            <person name="Larson R.L."/>
        </authorList>
    </citation>
    <scope>NUCLEOTIDE SEQUENCE [LARGE SCALE GENOMIC DNA]</scope>
    <source>
        <strain evidence="5 6">USDA-ARS-USMARC-56511</strain>
    </source>
</reference>
<dbReference type="AlphaFoldDB" id="A0A0U4HIJ8"/>
<sequence>MSSQSPAVDLAYRPRLADLRPLLPEPLPGLRAEPRITPAVSLTDRMGYQADFLGGFLVPWPHPGAALASDVYPLPASADRLDYTHFSVTLSRSRRMALWVGVNIDGGQQVEVKRGRDAWAYDGRVPLEAQLGEALYADNLLDRGHLVRRQDPNWGPAAIQANQDTFHFTNCAPQMAAFNQQTWLELEDYLLDNTQRWQARITIFSGPVLRPDDRVYRDARIPEAFWKVVAYLGDDGKPSASAYLIDQRRELDALSIAFGRLRTYQCSVLRIEQLTGIDFGPLADHDGFSNEERATGRPVERAIQGPADIRL</sequence>
<dbReference type="Gene3D" id="3.40.570.10">
    <property type="entry name" value="Extracellular Endonuclease, subunit A"/>
    <property type="match status" value="1"/>
</dbReference>
<dbReference type="OrthoDB" id="9811262at2"/>
<dbReference type="KEGG" id="por:APT59_16000"/>
<dbReference type="EMBL" id="CP013987">
    <property type="protein sequence ID" value="ALZ85626.1"/>
    <property type="molecule type" value="Genomic_DNA"/>
</dbReference>
<feature type="domain" description="ENPP1-3/EXOG-like endonuclease/phosphodiesterase" evidence="3">
    <location>
        <begin position="83"/>
        <end position="286"/>
    </location>
</feature>
<dbReference type="Proteomes" id="UP000064137">
    <property type="component" value="Chromosome"/>
</dbReference>
<dbReference type="SMART" id="SM00892">
    <property type="entry name" value="Endonuclease_NS"/>
    <property type="match status" value="1"/>
</dbReference>
<dbReference type="SMART" id="SM00477">
    <property type="entry name" value="NUC"/>
    <property type="match status" value="1"/>
</dbReference>
<dbReference type="SUPFAM" id="SSF54060">
    <property type="entry name" value="His-Me finger endonucleases"/>
    <property type="match status" value="1"/>
</dbReference>
<organism evidence="5 6">
    <name type="scientific">Pseudomonas oryzihabitans</name>
    <dbReference type="NCBI Taxonomy" id="47885"/>
    <lineage>
        <taxon>Bacteria</taxon>
        <taxon>Pseudomonadati</taxon>
        <taxon>Pseudomonadota</taxon>
        <taxon>Gammaproteobacteria</taxon>
        <taxon>Pseudomonadales</taxon>
        <taxon>Pseudomonadaceae</taxon>
        <taxon>Pseudomonas</taxon>
    </lineage>
</organism>
<evidence type="ECO:0000256" key="2">
    <source>
        <dbReference type="PIRSR" id="PIRSR640255-2"/>
    </source>
</evidence>
<evidence type="ECO:0000259" key="3">
    <source>
        <dbReference type="SMART" id="SM00477"/>
    </source>
</evidence>
<feature type="domain" description="DNA/RNA non-specific endonuclease/pyrophosphatase/phosphodiesterase" evidence="4">
    <location>
        <begin position="82"/>
        <end position="286"/>
    </location>
</feature>
<dbReference type="Pfam" id="PF01223">
    <property type="entry name" value="Endonuclease_NS"/>
    <property type="match status" value="1"/>
</dbReference>
<dbReference type="InterPro" id="IPR044925">
    <property type="entry name" value="His-Me_finger_sf"/>
</dbReference>
<dbReference type="InterPro" id="IPR040255">
    <property type="entry name" value="Non-specific_endonuclease"/>
</dbReference>
<proteinExistence type="predicted"/>
<dbReference type="RefSeq" id="WP_059315758.1">
    <property type="nucleotide sequence ID" value="NZ_CP013987.1"/>
</dbReference>
<keyword evidence="2" id="KW-0479">Metal-binding</keyword>
<evidence type="ECO:0000313" key="5">
    <source>
        <dbReference type="EMBL" id="ALZ85626.1"/>
    </source>
</evidence>
<protein>
    <submittedName>
        <fullName evidence="5">Endonuclease</fullName>
    </submittedName>
</protein>
<dbReference type="GO" id="GO:0016787">
    <property type="term" value="F:hydrolase activity"/>
    <property type="evidence" value="ECO:0007669"/>
    <property type="project" value="InterPro"/>
</dbReference>
<evidence type="ECO:0000313" key="6">
    <source>
        <dbReference type="Proteomes" id="UP000064137"/>
    </source>
</evidence>
<keyword evidence="5" id="KW-0255">Endonuclease</keyword>